<dbReference type="InterPro" id="IPR006795">
    <property type="entry name" value="Thiostrepton-R_Mease_TSNR_N"/>
</dbReference>
<evidence type="ECO:0000259" key="1">
    <source>
        <dbReference type="Pfam" id="PF04705"/>
    </source>
</evidence>
<protein>
    <recommendedName>
        <fullName evidence="1">Thiostrepton-resistance methylase N-terminal domain-containing protein</fullName>
    </recommendedName>
</protein>
<dbReference type="Gene3D" id="3.30.1330.30">
    <property type="match status" value="1"/>
</dbReference>
<gene>
    <name evidence="2" type="ORF">MNBD_CHLOROFLEXI01-2636</name>
</gene>
<dbReference type="GO" id="GO:0008649">
    <property type="term" value="F:rRNA methyltransferase activity"/>
    <property type="evidence" value="ECO:0007669"/>
    <property type="project" value="InterPro"/>
</dbReference>
<dbReference type="InterPro" id="IPR029064">
    <property type="entry name" value="Ribosomal_eL30-like_sf"/>
</dbReference>
<feature type="non-terminal residue" evidence="2">
    <location>
        <position position="143"/>
    </location>
</feature>
<reference evidence="2" key="1">
    <citation type="submission" date="2018-06" db="EMBL/GenBank/DDBJ databases">
        <authorList>
            <person name="Zhirakovskaya E."/>
        </authorList>
    </citation>
    <scope>NUCLEOTIDE SEQUENCE</scope>
</reference>
<dbReference type="GO" id="GO:0046677">
    <property type="term" value="P:response to antibiotic"/>
    <property type="evidence" value="ECO:0007669"/>
    <property type="project" value="InterPro"/>
</dbReference>
<sequence length="143" mass="15787">MKQHGVSDLVDSLLHPRAIELRQLLGNVQQDVRPRSILIDDEENIMQAMAAGVKIERIFFTSDMPIPPQLQQKLAPSVKTYELAKRTGKKLFKTGKWSRIFAIAQAPPLLTLADLASMKKDMVVLENLGISGNVGAIIRTAVA</sequence>
<dbReference type="AlphaFoldDB" id="A0A3B0W269"/>
<accession>A0A3B0W269</accession>
<dbReference type="EMBL" id="UOEU01000675">
    <property type="protein sequence ID" value="VAW37674.1"/>
    <property type="molecule type" value="Genomic_DNA"/>
</dbReference>
<feature type="domain" description="Thiostrepton-resistance methylase N-terminal" evidence="1">
    <location>
        <begin position="8"/>
        <end position="117"/>
    </location>
</feature>
<name>A0A3B0W269_9ZZZZ</name>
<dbReference type="Pfam" id="PF04705">
    <property type="entry name" value="TSNR_N"/>
    <property type="match status" value="1"/>
</dbReference>
<proteinExistence type="predicted"/>
<organism evidence="2">
    <name type="scientific">hydrothermal vent metagenome</name>
    <dbReference type="NCBI Taxonomy" id="652676"/>
    <lineage>
        <taxon>unclassified sequences</taxon>
        <taxon>metagenomes</taxon>
        <taxon>ecological metagenomes</taxon>
    </lineage>
</organism>
<evidence type="ECO:0000313" key="2">
    <source>
        <dbReference type="EMBL" id="VAW37674.1"/>
    </source>
</evidence>